<dbReference type="PANTHER" id="PTHR36439:SF1">
    <property type="entry name" value="DUF1697 DOMAIN-CONTAINING PROTEIN"/>
    <property type="match status" value="1"/>
</dbReference>
<reference evidence="1" key="1">
    <citation type="submission" date="2019-08" db="EMBL/GenBank/DDBJ databases">
        <authorList>
            <person name="Kucharzyk K."/>
            <person name="Murdoch R.W."/>
            <person name="Higgins S."/>
            <person name="Loffler F."/>
        </authorList>
    </citation>
    <scope>NUCLEOTIDE SEQUENCE</scope>
</reference>
<protein>
    <recommendedName>
        <fullName evidence="2">DUF1697 domain-containing protein</fullName>
    </recommendedName>
</protein>
<dbReference type="Gene3D" id="3.30.70.1280">
    <property type="entry name" value="SP0830-like domains"/>
    <property type="match status" value="1"/>
</dbReference>
<dbReference type="PIRSF" id="PIRSF008502">
    <property type="entry name" value="UCP008502"/>
    <property type="match status" value="1"/>
</dbReference>
<dbReference type="InterPro" id="IPR012545">
    <property type="entry name" value="DUF1697"/>
</dbReference>
<comment type="caution">
    <text evidence="1">The sequence shown here is derived from an EMBL/GenBank/DDBJ whole genome shotgun (WGS) entry which is preliminary data.</text>
</comment>
<evidence type="ECO:0008006" key="2">
    <source>
        <dbReference type="Google" id="ProtNLM"/>
    </source>
</evidence>
<evidence type="ECO:0000313" key="1">
    <source>
        <dbReference type="EMBL" id="MPM33266.1"/>
    </source>
</evidence>
<dbReference type="Pfam" id="PF08002">
    <property type="entry name" value="DUF1697"/>
    <property type="match status" value="1"/>
</dbReference>
<dbReference type="EMBL" id="VSSQ01006605">
    <property type="protein sequence ID" value="MPM33266.1"/>
    <property type="molecule type" value="Genomic_DNA"/>
</dbReference>
<name>A0A644YXJ4_9ZZZZ</name>
<organism evidence="1">
    <name type="scientific">bioreactor metagenome</name>
    <dbReference type="NCBI Taxonomy" id="1076179"/>
    <lineage>
        <taxon>unclassified sequences</taxon>
        <taxon>metagenomes</taxon>
        <taxon>ecological metagenomes</taxon>
    </lineage>
</organism>
<dbReference type="PANTHER" id="PTHR36439">
    <property type="entry name" value="BLL4334 PROTEIN"/>
    <property type="match status" value="1"/>
</dbReference>
<dbReference type="SUPFAM" id="SSF160379">
    <property type="entry name" value="SP0830-like"/>
    <property type="match status" value="1"/>
</dbReference>
<sequence length="178" mass="20017">MTKYIVLLRGVTPTGKNRVPMAQLRQLLAESGFQNVQTWIQSGNVILYSELSVEEVVKRVNKIIKESIGADLKIIVKTPAEIETVIAENPFGKRYDISRVFFTLFNDTPDINLVTALQAQDFGPDEFIFTPHAIYLFIPGSAAKTKLNNNFLERKLKIDTTTRNFNTLSKLIALSSNP</sequence>
<accession>A0A644YXJ4</accession>
<dbReference type="AlphaFoldDB" id="A0A644YXJ4"/>
<proteinExistence type="predicted"/>
<gene>
    <name evidence="1" type="ORF">SDC9_79836</name>
</gene>